<dbReference type="Proteomes" id="UP000324143">
    <property type="component" value="Unassembled WGS sequence"/>
</dbReference>
<proteinExistence type="predicted"/>
<feature type="domain" description="FecR protein" evidence="1">
    <location>
        <begin position="50"/>
        <end position="150"/>
    </location>
</feature>
<dbReference type="Gene3D" id="2.60.120.1440">
    <property type="match status" value="1"/>
</dbReference>
<keyword evidence="3" id="KW-1185">Reference proteome</keyword>
<reference evidence="2" key="1">
    <citation type="submission" date="2019-08" db="EMBL/GenBank/DDBJ databases">
        <title>Genomic characterization of a novel candidate phylum (ARYD3) from a high temperature, high salinity tertiary oil reservoir in north central Oklahoma, USA.</title>
        <authorList>
            <person name="Youssef N.H."/>
            <person name="Yadav A."/>
            <person name="Elshahed M.S."/>
        </authorList>
    </citation>
    <scope>NUCLEOTIDE SEQUENCE [LARGE SCALE GENOMIC DNA]</scope>
    <source>
        <strain evidence="2">ARYD3</strain>
    </source>
</reference>
<sequence length="234" mass="27441">MKKKFFISLFYIFCVFNIIALNGKITYLKGSVYINYAPADLNQKVEEKDLITTHEGRVELTLSDGNIIRIGENSRVHIDNLKKKKNKDKKISVKVFLGKIWTKVKNIVKEKDEFSIKFRMGTAGVRGTVYRLNQYEDDSAEIYVYEGKVEVSGIKKETIKKDTKKNEGKRHEIEGPEEIEGPKEVTLREWVKIVEKMNKIYVTSKGEPEDPKEFKMKKEKNKEWVKWNLKRDKK</sequence>
<evidence type="ECO:0000313" key="3">
    <source>
        <dbReference type="Proteomes" id="UP000324143"/>
    </source>
</evidence>
<accession>A0A5D0M984</accession>
<name>A0A5D0M984_9BACT</name>
<dbReference type="Pfam" id="PF04773">
    <property type="entry name" value="FecR"/>
    <property type="match status" value="1"/>
</dbReference>
<evidence type="ECO:0000313" key="2">
    <source>
        <dbReference type="EMBL" id="TYB30304.1"/>
    </source>
</evidence>
<comment type="caution">
    <text evidence="2">The sequence shown here is derived from an EMBL/GenBank/DDBJ whole genome shotgun (WGS) entry which is preliminary data.</text>
</comment>
<organism evidence="2 3">
    <name type="scientific">Candidatus Mcinerneyibacterium aminivorans</name>
    <dbReference type="NCBI Taxonomy" id="2703815"/>
    <lineage>
        <taxon>Bacteria</taxon>
        <taxon>Candidatus Macinerneyibacteriota</taxon>
        <taxon>Candidatus Mcinerneyibacteria</taxon>
        <taxon>Candidatus Mcinerneyibacteriales</taxon>
        <taxon>Candidatus Mcinerneyibacteriaceae</taxon>
        <taxon>Candidatus Mcinerneyibacterium</taxon>
    </lineage>
</organism>
<evidence type="ECO:0000259" key="1">
    <source>
        <dbReference type="Pfam" id="PF04773"/>
    </source>
</evidence>
<protein>
    <submittedName>
        <fullName evidence="2">FecR domain-containing protein</fullName>
    </submittedName>
</protein>
<dbReference type="PANTHER" id="PTHR38731">
    <property type="entry name" value="LIPL45-RELATED LIPOPROTEIN-RELATED"/>
    <property type="match status" value="1"/>
</dbReference>
<gene>
    <name evidence="2" type="ORF">FXF47_09900</name>
</gene>
<dbReference type="InterPro" id="IPR006860">
    <property type="entry name" value="FecR"/>
</dbReference>
<dbReference type="AlphaFoldDB" id="A0A5D0M984"/>
<dbReference type="EMBL" id="VSIX01000148">
    <property type="protein sequence ID" value="TYB30304.1"/>
    <property type="molecule type" value="Genomic_DNA"/>
</dbReference>